<comment type="caution">
    <text evidence="9">The sequence shown here is derived from an EMBL/GenBank/DDBJ whole genome shotgun (WGS) entry which is preliminary data.</text>
</comment>
<dbReference type="EC" id="3.2.1.52" evidence="3"/>
<feature type="transmembrane region" description="Helical" evidence="7">
    <location>
        <begin position="32"/>
        <end position="52"/>
    </location>
</feature>
<accession>A0A6L9SW20</accession>
<evidence type="ECO:0000259" key="8">
    <source>
        <dbReference type="Pfam" id="PF00933"/>
    </source>
</evidence>
<dbReference type="EMBL" id="WHZV01000007">
    <property type="protein sequence ID" value="NEG55732.1"/>
    <property type="molecule type" value="Genomic_DNA"/>
</dbReference>
<keyword evidence="7" id="KW-0812">Transmembrane</keyword>
<proteinExistence type="inferred from homology"/>
<sequence>MAGHRRDRGRGRYGRYGSGVYRKAARTRRGSAGVAVAVVAAVLVVASVVAFLCLPNIRRGGDAAPTGGSGPSSLTRGGTPAPGDPVTARAKALVDGMTLEERVGQLVMAPLFAGDDPSVLEDAISGRHVGSVLVIGNWRGGVADVRRAVDTLQSYAPQGAGLIVATDQEGGQVQHLSGAGFDEMPSAVEQGRMDPARLRSSAAGWGGQLAQAGVNVDLAPVTDTVVGERSANDPIGALDRDFGLDAAGNASHAAAFVEGLRDAGVQASVKHYPGLGAVKGNTDFTAEGIVDTTTTADGAEISAFHTVIGQARPAMVMMSLATYQSIDAANPAAFSSTIIDGVLRGRQGFDGVVTSDSLSATAVSGTPTDQLGVRLVEAGGDLACIGQSGYVTPILDGLEAKAKADDAFAAKVARSAERVVRLKLRMGLMH</sequence>
<dbReference type="GO" id="GO:0005975">
    <property type="term" value="P:carbohydrate metabolic process"/>
    <property type="evidence" value="ECO:0007669"/>
    <property type="project" value="InterPro"/>
</dbReference>
<dbReference type="InterPro" id="IPR036962">
    <property type="entry name" value="Glyco_hydro_3_N_sf"/>
</dbReference>
<evidence type="ECO:0000313" key="10">
    <source>
        <dbReference type="Proteomes" id="UP000483293"/>
    </source>
</evidence>
<reference evidence="9 10" key="1">
    <citation type="submission" date="2019-10" db="EMBL/GenBank/DDBJ databases">
        <title>Bifidobacterium from non-human primates.</title>
        <authorList>
            <person name="Modesto M."/>
        </authorList>
    </citation>
    <scope>NUCLEOTIDE SEQUENCE [LARGE SCALE GENOMIC DNA]</scope>
    <source>
        <strain evidence="9 10">SMA15</strain>
    </source>
</reference>
<dbReference type="Pfam" id="PF00933">
    <property type="entry name" value="Glyco_hydro_3"/>
    <property type="match status" value="1"/>
</dbReference>
<evidence type="ECO:0000256" key="2">
    <source>
        <dbReference type="ARBA" id="ARBA00005336"/>
    </source>
</evidence>
<keyword evidence="5" id="KW-0326">Glycosidase</keyword>
<dbReference type="GO" id="GO:0004563">
    <property type="term" value="F:beta-N-acetylhexosaminidase activity"/>
    <property type="evidence" value="ECO:0007669"/>
    <property type="project" value="UniProtKB-EC"/>
</dbReference>
<evidence type="ECO:0000256" key="4">
    <source>
        <dbReference type="ARBA" id="ARBA00022801"/>
    </source>
</evidence>
<dbReference type="InterPro" id="IPR050226">
    <property type="entry name" value="NagZ_Beta-hexosaminidase"/>
</dbReference>
<feature type="domain" description="Glycoside hydrolase family 3 N-terminal" evidence="8">
    <location>
        <begin position="98"/>
        <end position="422"/>
    </location>
</feature>
<evidence type="ECO:0000256" key="6">
    <source>
        <dbReference type="SAM" id="MobiDB-lite"/>
    </source>
</evidence>
<evidence type="ECO:0000256" key="3">
    <source>
        <dbReference type="ARBA" id="ARBA00012663"/>
    </source>
</evidence>
<dbReference type="PANTHER" id="PTHR30480">
    <property type="entry name" value="BETA-HEXOSAMINIDASE-RELATED"/>
    <property type="match status" value="1"/>
</dbReference>
<comment type="catalytic activity">
    <reaction evidence="1">
        <text>Hydrolysis of terminal non-reducing N-acetyl-D-hexosamine residues in N-acetyl-beta-D-hexosaminides.</text>
        <dbReference type="EC" id="3.2.1.52"/>
    </reaction>
</comment>
<evidence type="ECO:0000256" key="5">
    <source>
        <dbReference type="ARBA" id="ARBA00023295"/>
    </source>
</evidence>
<dbReference type="SUPFAM" id="SSF51445">
    <property type="entry name" value="(Trans)glycosidases"/>
    <property type="match status" value="1"/>
</dbReference>
<dbReference type="AlphaFoldDB" id="A0A6L9SW20"/>
<evidence type="ECO:0000256" key="7">
    <source>
        <dbReference type="SAM" id="Phobius"/>
    </source>
</evidence>
<dbReference type="Gene3D" id="3.20.20.300">
    <property type="entry name" value="Glycoside hydrolase, family 3, N-terminal domain"/>
    <property type="match status" value="1"/>
</dbReference>
<evidence type="ECO:0000313" key="9">
    <source>
        <dbReference type="EMBL" id="NEG55732.1"/>
    </source>
</evidence>
<gene>
    <name evidence="9" type="ORF">GFD21_08180</name>
</gene>
<dbReference type="InterPro" id="IPR001764">
    <property type="entry name" value="Glyco_hydro_3_N"/>
</dbReference>
<keyword evidence="7" id="KW-0472">Membrane</keyword>
<dbReference type="InterPro" id="IPR017853">
    <property type="entry name" value="GH"/>
</dbReference>
<dbReference type="GO" id="GO:0009254">
    <property type="term" value="P:peptidoglycan turnover"/>
    <property type="evidence" value="ECO:0007669"/>
    <property type="project" value="TreeGrafter"/>
</dbReference>
<name>A0A6L9SW20_9BIFI</name>
<dbReference type="PANTHER" id="PTHR30480:SF13">
    <property type="entry name" value="BETA-HEXOSAMINIDASE"/>
    <property type="match status" value="1"/>
</dbReference>
<protein>
    <recommendedName>
        <fullName evidence="3">beta-N-acetylhexosaminidase</fullName>
        <ecNumber evidence="3">3.2.1.52</ecNumber>
    </recommendedName>
</protein>
<feature type="region of interest" description="Disordered" evidence="6">
    <location>
        <begin position="62"/>
        <end position="86"/>
    </location>
</feature>
<keyword evidence="4" id="KW-0378">Hydrolase</keyword>
<organism evidence="9 10">
    <name type="scientific">Bifidobacterium platyrrhinorum</name>
    <dbReference type="NCBI Taxonomy" id="2661628"/>
    <lineage>
        <taxon>Bacteria</taxon>
        <taxon>Bacillati</taxon>
        <taxon>Actinomycetota</taxon>
        <taxon>Actinomycetes</taxon>
        <taxon>Bifidobacteriales</taxon>
        <taxon>Bifidobacteriaceae</taxon>
        <taxon>Bifidobacterium</taxon>
    </lineage>
</organism>
<dbReference type="Proteomes" id="UP000483293">
    <property type="component" value="Unassembled WGS sequence"/>
</dbReference>
<evidence type="ECO:0000256" key="1">
    <source>
        <dbReference type="ARBA" id="ARBA00001231"/>
    </source>
</evidence>
<keyword evidence="10" id="KW-1185">Reference proteome</keyword>
<keyword evidence="7" id="KW-1133">Transmembrane helix</keyword>
<comment type="similarity">
    <text evidence="2">Belongs to the glycosyl hydrolase 3 family.</text>
</comment>